<evidence type="ECO:0000313" key="1">
    <source>
        <dbReference type="EMBL" id="RKF37660.1"/>
    </source>
</evidence>
<proteinExistence type="predicted"/>
<evidence type="ECO:0000313" key="2">
    <source>
        <dbReference type="Proteomes" id="UP000286402"/>
    </source>
</evidence>
<accession>A0A420FXL1</accession>
<dbReference type="RefSeq" id="WP_120333955.1">
    <property type="nucleotide sequence ID" value="NZ_MCAQ01000011.1"/>
</dbReference>
<sequence length="310" mass="36140">MGTTTQISSKHHYLPRFYIKNFCNSKGEIKISLRREQTFNEIRTYHPANIFFSSDRNTFEVDGLAPDQLEKYYSDIDNHMAVIFDRLLKDEVVKGKIEVETLRTLIHFGYFTKWRVPKIDQYFELIKRTVSFSSFGINAMLGTSKIDLEELYNDEVSQELKRFLLSGVLFSDQELYQRVFKDCFILSFPQPLLLSDSPFLEDNRVNVYGVPAFILPLSSNLALFYSEKVNKSDFLKFVDSEDYNEFNYSLYSAIQAAMVLSTSRYIGCEDKKTLQHFVELVPEIQKSTSKNLGHFPFDILNSYTTFKKKG</sequence>
<dbReference type="EMBL" id="MCAQ01000011">
    <property type="protein sequence ID" value="RKF37660.1"/>
    <property type="molecule type" value="Genomic_DNA"/>
</dbReference>
<dbReference type="AlphaFoldDB" id="A0A420FXL1"/>
<name>A0A420FXL1_9SPHI</name>
<keyword evidence="2" id="KW-1185">Reference proteome</keyword>
<dbReference type="InterPro" id="IPR025332">
    <property type="entry name" value="DUF4238"/>
</dbReference>
<gene>
    <name evidence="1" type="ORF">BCY89_27670</name>
</gene>
<comment type="caution">
    <text evidence="1">The sequence shown here is derived from an EMBL/GenBank/DDBJ whole genome shotgun (WGS) entry which is preliminary data.</text>
</comment>
<dbReference type="Proteomes" id="UP000286402">
    <property type="component" value="Unassembled WGS sequence"/>
</dbReference>
<reference evidence="1 2" key="1">
    <citation type="submission" date="2016-07" db="EMBL/GenBank/DDBJ databases">
        <title>Genome analysis of Sphingobacterium siyangense T12B17.</title>
        <authorList>
            <person name="Xu D."/>
            <person name="Su Y."/>
            <person name="Zheng S."/>
        </authorList>
    </citation>
    <scope>NUCLEOTIDE SEQUENCE [LARGE SCALE GENOMIC DNA]</scope>
    <source>
        <strain evidence="1 2">T12B17</strain>
    </source>
</reference>
<evidence type="ECO:0008006" key="3">
    <source>
        <dbReference type="Google" id="ProtNLM"/>
    </source>
</evidence>
<organism evidence="1 2">
    <name type="scientific">Sphingobacterium siyangense</name>
    <dbReference type="NCBI Taxonomy" id="459529"/>
    <lineage>
        <taxon>Bacteria</taxon>
        <taxon>Pseudomonadati</taxon>
        <taxon>Bacteroidota</taxon>
        <taxon>Sphingobacteriia</taxon>
        <taxon>Sphingobacteriales</taxon>
        <taxon>Sphingobacteriaceae</taxon>
        <taxon>Sphingobacterium</taxon>
    </lineage>
</organism>
<protein>
    <recommendedName>
        <fullName evidence="3">DUF4238 domain-containing protein</fullName>
    </recommendedName>
</protein>
<dbReference type="Pfam" id="PF14022">
    <property type="entry name" value="DUF4238"/>
    <property type="match status" value="1"/>
</dbReference>